<protein>
    <submittedName>
        <fullName evidence="1">Uncharacterized protein</fullName>
    </submittedName>
</protein>
<gene>
    <name evidence="1" type="ORF">DILT_LOCUS11559</name>
</gene>
<dbReference type="AlphaFoldDB" id="A0A3P7M057"/>
<accession>A0A3P7M057</accession>
<dbReference type="EMBL" id="UYRU01063428">
    <property type="protein sequence ID" value="VDN15728.1"/>
    <property type="molecule type" value="Genomic_DNA"/>
</dbReference>
<keyword evidence="2" id="KW-1185">Reference proteome</keyword>
<evidence type="ECO:0000313" key="1">
    <source>
        <dbReference type="EMBL" id="VDN15728.1"/>
    </source>
</evidence>
<organism evidence="1 2">
    <name type="scientific">Dibothriocephalus latus</name>
    <name type="common">Fish tapeworm</name>
    <name type="synonym">Diphyllobothrium latum</name>
    <dbReference type="NCBI Taxonomy" id="60516"/>
    <lineage>
        <taxon>Eukaryota</taxon>
        <taxon>Metazoa</taxon>
        <taxon>Spiralia</taxon>
        <taxon>Lophotrochozoa</taxon>
        <taxon>Platyhelminthes</taxon>
        <taxon>Cestoda</taxon>
        <taxon>Eucestoda</taxon>
        <taxon>Diphyllobothriidea</taxon>
        <taxon>Diphyllobothriidae</taxon>
        <taxon>Dibothriocephalus</taxon>
    </lineage>
</organism>
<sequence length="73" mass="8060">MLSLNRKSCSSDEAPKVDIIGKHVDIEIRFADAIVDANNEQNRAENGPFGEIAVNRNSGRLFLTNTDSLREAD</sequence>
<reference evidence="1 2" key="1">
    <citation type="submission" date="2018-11" db="EMBL/GenBank/DDBJ databases">
        <authorList>
            <consortium name="Pathogen Informatics"/>
        </authorList>
    </citation>
    <scope>NUCLEOTIDE SEQUENCE [LARGE SCALE GENOMIC DNA]</scope>
</reference>
<dbReference type="Proteomes" id="UP000281553">
    <property type="component" value="Unassembled WGS sequence"/>
</dbReference>
<name>A0A3P7M057_DIBLA</name>
<evidence type="ECO:0000313" key="2">
    <source>
        <dbReference type="Proteomes" id="UP000281553"/>
    </source>
</evidence>
<proteinExistence type="predicted"/>